<name>B8LBG5_THAPS</name>
<dbReference type="GeneID" id="7445406"/>
<feature type="compositionally biased region" description="Basic residues" evidence="1">
    <location>
        <begin position="428"/>
        <end position="440"/>
    </location>
</feature>
<dbReference type="AlphaFoldDB" id="B8LBG5"/>
<feature type="region of interest" description="Disordered" evidence="1">
    <location>
        <begin position="1"/>
        <end position="67"/>
    </location>
</feature>
<dbReference type="eggNOG" id="ENOG502SSUV">
    <property type="taxonomic scope" value="Eukaryota"/>
</dbReference>
<dbReference type="KEGG" id="tps:THAPSDRAFT_24381"/>
<proteinExistence type="predicted"/>
<dbReference type="HOGENOM" id="CLU_545765_0_0_1"/>
<organism evidence="2 3">
    <name type="scientific">Thalassiosira pseudonana</name>
    <name type="common">Marine diatom</name>
    <name type="synonym">Cyclotella nana</name>
    <dbReference type="NCBI Taxonomy" id="35128"/>
    <lineage>
        <taxon>Eukaryota</taxon>
        <taxon>Sar</taxon>
        <taxon>Stramenopiles</taxon>
        <taxon>Ochrophyta</taxon>
        <taxon>Bacillariophyta</taxon>
        <taxon>Coscinodiscophyceae</taxon>
        <taxon>Thalassiosirophycidae</taxon>
        <taxon>Thalassiosirales</taxon>
        <taxon>Thalassiosiraceae</taxon>
        <taxon>Thalassiosira</taxon>
    </lineage>
</organism>
<dbReference type="Proteomes" id="UP000001449">
    <property type="component" value="Chromosome 11"/>
</dbReference>
<feature type="compositionally biased region" description="Basic and acidic residues" evidence="1">
    <location>
        <begin position="244"/>
        <end position="269"/>
    </location>
</feature>
<sequence>MYSSAKYPGAAATNGASSQAAGSASTSLSLGNPAATTPATFTSTAETISQAEKDARQKAWRETTTEDEKRMRFLALLCGRGSFPNGGGGGVANTGHSQRERSGSLGGMGGDINGSSRVDGDGDVTIGGASGKSLPESSSAAAFANTQPTQSSATKVDTPNYQPTTPQNLSRRILHRQGVGYLDDAVSLVLSSLSDRFLATVLVQATACRDRRLEGYKALLKEQKARKRHRRRVVKERSDRVKRFNEEMDKRRSEAEAAVKEGAKAEKNATSKAASSSIVSDGDGPKYALSELEKEKLKEFKKENEDIDAEEDYYHSYYGKSGEDADFSTGGDNESDGEDSDEEEEVDERCYDLLLRDLVRPLSAWGVDLTGKLGFDPAVEKATDEYEYVRREGGAINESDEGEGSDDEDDNNSDNEGSDDDGKPPSPVKKKTTTKKATKRKRDDKADDTKKAPATKKKAVAKDKSTTDKSTTATAPAASKTASPTTGKPLPVASKKPAAK</sequence>
<reference evidence="2 3" key="1">
    <citation type="journal article" date="2004" name="Science">
        <title>The genome of the diatom Thalassiosira pseudonana: ecology, evolution, and metabolism.</title>
        <authorList>
            <person name="Armbrust E.V."/>
            <person name="Berges J.A."/>
            <person name="Bowler C."/>
            <person name="Green B.R."/>
            <person name="Martinez D."/>
            <person name="Putnam N.H."/>
            <person name="Zhou S."/>
            <person name="Allen A.E."/>
            <person name="Apt K.E."/>
            <person name="Bechner M."/>
            <person name="Brzezinski M.A."/>
            <person name="Chaal B.K."/>
            <person name="Chiovitti A."/>
            <person name="Davis A.K."/>
            <person name="Demarest M.S."/>
            <person name="Detter J.C."/>
            <person name="Glavina T."/>
            <person name="Goodstein D."/>
            <person name="Hadi M.Z."/>
            <person name="Hellsten U."/>
            <person name="Hildebrand M."/>
            <person name="Jenkins B.D."/>
            <person name="Jurka J."/>
            <person name="Kapitonov V.V."/>
            <person name="Kroger N."/>
            <person name="Lau W.W."/>
            <person name="Lane T.W."/>
            <person name="Larimer F.W."/>
            <person name="Lippmeier J.C."/>
            <person name="Lucas S."/>
            <person name="Medina M."/>
            <person name="Montsant A."/>
            <person name="Obornik M."/>
            <person name="Parker M.S."/>
            <person name="Palenik B."/>
            <person name="Pazour G.J."/>
            <person name="Richardson P.M."/>
            <person name="Rynearson T.A."/>
            <person name="Saito M.A."/>
            <person name="Schwartz D.C."/>
            <person name="Thamatrakoln K."/>
            <person name="Valentin K."/>
            <person name="Vardi A."/>
            <person name="Wilkerson F.P."/>
            <person name="Rokhsar D.S."/>
        </authorList>
    </citation>
    <scope>NUCLEOTIDE SEQUENCE [LARGE SCALE GENOMIC DNA]</scope>
    <source>
        <strain evidence="2 3">CCMP1335</strain>
    </source>
</reference>
<keyword evidence="3" id="KW-1185">Reference proteome</keyword>
<protein>
    <submittedName>
        <fullName evidence="2">Uncharacterized protein</fullName>
    </submittedName>
</protein>
<feature type="region of interest" description="Disordered" evidence="1">
    <location>
        <begin position="244"/>
        <end position="285"/>
    </location>
</feature>
<feature type="region of interest" description="Disordered" evidence="1">
    <location>
        <begin position="367"/>
        <end position="500"/>
    </location>
</feature>
<evidence type="ECO:0000256" key="1">
    <source>
        <dbReference type="SAM" id="MobiDB-lite"/>
    </source>
</evidence>
<dbReference type="InParanoid" id="B8LBG5"/>
<accession>B8LBG5</accession>
<feature type="compositionally biased region" description="Basic and acidic residues" evidence="1">
    <location>
        <begin position="378"/>
        <end position="393"/>
    </location>
</feature>
<evidence type="ECO:0000313" key="3">
    <source>
        <dbReference type="Proteomes" id="UP000001449"/>
    </source>
</evidence>
<feature type="compositionally biased region" description="Polar residues" evidence="1">
    <location>
        <begin position="135"/>
        <end position="166"/>
    </location>
</feature>
<feature type="compositionally biased region" description="Basic and acidic residues" evidence="1">
    <location>
        <begin position="441"/>
        <end position="451"/>
    </location>
</feature>
<gene>
    <name evidence="2" type="ORF">THAPSDRAFT_24381</name>
</gene>
<dbReference type="EMBL" id="DS999415">
    <property type="protein sequence ID" value="EED87176.1"/>
    <property type="molecule type" value="Genomic_DNA"/>
</dbReference>
<feature type="compositionally biased region" description="Acidic residues" evidence="1">
    <location>
        <begin position="333"/>
        <end position="347"/>
    </location>
</feature>
<evidence type="ECO:0000313" key="2">
    <source>
        <dbReference type="EMBL" id="EED87176.1"/>
    </source>
</evidence>
<feature type="compositionally biased region" description="Polar residues" evidence="1">
    <location>
        <begin position="270"/>
        <end position="279"/>
    </location>
</feature>
<feature type="region of interest" description="Disordered" evidence="1">
    <location>
        <begin position="86"/>
        <end position="166"/>
    </location>
</feature>
<dbReference type="PaxDb" id="35128-Thaps24381"/>
<feature type="compositionally biased region" description="Low complexity" evidence="1">
    <location>
        <begin position="9"/>
        <end position="47"/>
    </location>
</feature>
<feature type="region of interest" description="Disordered" evidence="1">
    <location>
        <begin position="312"/>
        <end position="348"/>
    </location>
</feature>
<reference evidence="2 3" key="2">
    <citation type="journal article" date="2008" name="Nature">
        <title>The Phaeodactylum genome reveals the evolutionary history of diatom genomes.</title>
        <authorList>
            <person name="Bowler C."/>
            <person name="Allen A.E."/>
            <person name="Badger J.H."/>
            <person name="Grimwood J."/>
            <person name="Jabbari K."/>
            <person name="Kuo A."/>
            <person name="Maheswari U."/>
            <person name="Martens C."/>
            <person name="Maumus F."/>
            <person name="Otillar R.P."/>
            <person name="Rayko E."/>
            <person name="Salamov A."/>
            <person name="Vandepoele K."/>
            <person name="Beszteri B."/>
            <person name="Gruber A."/>
            <person name="Heijde M."/>
            <person name="Katinka M."/>
            <person name="Mock T."/>
            <person name="Valentin K."/>
            <person name="Verret F."/>
            <person name="Berges J.A."/>
            <person name="Brownlee C."/>
            <person name="Cadoret J.P."/>
            <person name="Chiovitti A."/>
            <person name="Choi C.J."/>
            <person name="Coesel S."/>
            <person name="De Martino A."/>
            <person name="Detter J.C."/>
            <person name="Durkin C."/>
            <person name="Falciatore A."/>
            <person name="Fournet J."/>
            <person name="Haruta M."/>
            <person name="Huysman M.J."/>
            <person name="Jenkins B.D."/>
            <person name="Jiroutova K."/>
            <person name="Jorgensen R.E."/>
            <person name="Joubert Y."/>
            <person name="Kaplan A."/>
            <person name="Kroger N."/>
            <person name="Kroth P.G."/>
            <person name="La Roche J."/>
            <person name="Lindquist E."/>
            <person name="Lommer M."/>
            <person name="Martin-Jezequel V."/>
            <person name="Lopez P.J."/>
            <person name="Lucas S."/>
            <person name="Mangogna M."/>
            <person name="McGinnis K."/>
            <person name="Medlin L.K."/>
            <person name="Montsant A."/>
            <person name="Oudot-Le Secq M.P."/>
            <person name="Napoli C."/>
            <person name="Obornik M."/>
            <person name="Parker M.S."/>
            <person name="Petit J.L."/>
            <person name="Porcel B.M."/>
            <person name="Poulsen N."/>
            <person name="Robison M."/>
            <person name="Rychlewski L."/>
            <person name="Rynearson T.A."/>
            <person name="Schmutz J."/>
            <person name="Shapiro H."/>
            <person name="Siaut M."/>
            <person name="Stanley M."/>
            <person name="Sussman M.R."/>
            <person name="Taylor A.R."/>
            <person name="Vardi A."/>
            <person name="von Dassow P."/>
            <person name="Vyverman W."/>
            <person name="Willis A."/>
            <person name="Wyrwicz L.S."/>
            <person name="Rokhsar D.S."/>
            <person name="Weissenbach J."/>
            <person name="Armbrust E.V."/>
            <person name="Green B.R."/>
            <person name="Van de Peer Y."/>
            <person name="Grigoriev I.V."/>
        </authorList>
    </citation>
    <scope>NUCLEOTIDE SEQUENCE [LARGE SCALE GENOMIC DNA]</scope>
    <source>
        <strain evidence="2 3">CCMP1335</strain>
    </source>
</reference>
<feature type="compositionally biased region" description="Acidic residues" evidence="1">
    <location>
        <begin position="398"/>
        <end position="419"/>
    </location>
</feature>
<feature type="compositionally biased region" description="Low complexity" evidence="1">
    <location>
        <begin position="468"/>
        <end position="486"/>
    </location>
</feature>
<dbReference type="RefSeq" id="XP_002296480.1">
    <property type="nucleotide sequence ID" value="XM_002296444.1"/>
</dbReference>
<feature type="compositionally biased region" description="Basic and acidic residues" evidence="1">
    <location>
        <begin position="51"/>
        <end position="67"/>
    </location>
</feature>